<protein>
    <submittedName>
        <fullName evidence="4">Response regulator</fullName>
    </submittedName>
</protein>
<evidence type="ECO:0000259" key="3">
    <source>
        <dbReference type="PROSITE" id="PS50110"/>
    </source>
</evidence>
<dbReference type="SMART" id="SM00448">
    <property type="entry name" value="REC"/>
    <property type="match status" value="1"/>
</dbReference>
<feature type="domain" description="Response regulatory" evidence="3">
    <location>
        <begin position="1"/>
        <end position="115"/>
    </location>
</feature>
<dbReference type="PANTHER" id="PTHR44591:SF3">
    <property type="entry name" value="RESPONSE REGULATORY DOMAIN-CONTAINING PROTEIN"/>
    <property type="match status" value="1"/>
</dbReference>
<dbReference type="KEGG" id="nall:PP769_09640"/>
<evidence type="ECO:0000256" key="2">
    <source>
        <dbReference type="PROSITE-ProRule" id="PRU00169"/>
    </source>
</evidence>
<dbReference type="RefSeq" id="WP_312646915.1">
    <property type="nucleotide sequence ID" value="NZ_CP116967.1"/>
</dbReference>
<feature type="modified residue" description="4-aspartylphosphate" evidence="2">
    <location>
        <position position="50"/>
    </location>
</feature>
<dbReference type="EMBL" id="CP116967">
    <property type="protein sequence ID" value="WNM59998.1"/>
    <property type="molecule type" value="Genomic_DNA"/>
</dbReference>
<dbReference type="GO" id="GO:0000160">
    <property type="term" value="P:phosphorelay signal transduction system"/>
    <property type="evidence" value="ECO:0007669"/>
    <property type="project" value="InterPro"/>
</dbReference>
<keyword evidence="5" id="KW-1185">Reference proteome</keyword>
<dbReference type="PANTHER" id="PTHR44591">
    <property type="entry name" value="STRESS RESPONSE REGULATOR PROTEIN 1"/>
    <property type="match status" value="1"/>
</dbReference>
<proteinExistence type="predicted"/>
<sequence length="119" mass="12861">MLLIATIDPILRKNLQRTLMEKGDPFLLLDEGENIIESVLCHDPSLVVVDLYLTQPSGLEILRQLREKGFSGKVVVLGGQSNQSLAPEASQLGAIQIIGRPFNANQVLGAVRVASGDLD</sequence>
<dbReference type="Pfam" id="PF00072">
    <property type="entry name" value="Response_reg"/>
    <property type="match status" value="1"/>
</dbReference>
<gene>
    <name evidence="4" type="ORF">PP769_09640</name>
</gene>
<dbReference type="InterPro" id="IPR050595">
    <property type="entry name" value="Bact_response_regulator"/>
</dbReference>
<evidence type="ECO:0000256" key="1">
    <source>
        <dbReference type="ARBA" id="ARBA00022553"/>
    </source>
</evidence>
<dbReference type="Gene3D" id="3.40.50.2300">
    <property type="match status" value="1"/>
</dbReference>
<name>A0AA96JTV9_9BACT</name>
<dbReference type="AlphaFoldDB" id="A0AA96JTV9"/>
<keyword evidence="1 2" id="KW-0597">Phosphoprotein</keyword>
<reference evidence="4 5" key="1">
    <citation type="submission" date="2023-01" db="EMBL/GenBank/DDBJ databases">
        <title>Cultivation and genomic characterization of new, ubiquitous marine nitrite-oxidizing bacteria from the Nitrospirales.</title>
        <authorList>
            <person name="Mueller A.J."/>
            <person name="Daebeler A."/>
            <person name="Herbold C.W."/>
            <person name="Kirkegaard R.H."/>
            <person name="Daims H."/>
        </authorList>
    </citation>
    <scope>NUCLEOTIDE SEQUENCE [LARGE SCALE GENOMIC DNA]</scope>
    <source>
        <strain evidence="4 5">VA</strain>
    </source>
</reference>
<evidence type="ECO:0000313" key="5">
    <source>
        <dbReference type="Proteomes" id="UP001302719"/>
    </source>
</evidence>
<dbReference type="PROSITE" id="PS50110">
    <property type="entry name" value="RESPONSE_REGULATORY"/>
    <property type="match status" value="1"/>
</dbReference>
<organism evidence="4 5">
    <name type="scientific">Candidatus Nitrospira allomarina</name>
    <dbReference type="NCBI Taxonomy" id="3020900"/>
    <lineage>
        <taxon>Bacteria</taxon>
        <taxon>Pseudomonadati</taxon>
        <taxon>Nitrospirota</taxon>
        <taxon>Nitrospiria</taxon>
        <taxon>Nitrospirales</taxon>
        <taxon>Nitrospiraceae</taxon>
        <taxon>Nitrospira</taxon>
    </lineage>
</organism>
<dbReference type="Proteomes" id="UP001302719">
    <property type="component" value="Chromosome"/>
</dbReference>
<dbReference type="InterPro" id="IPR011006">
    <property type="entry name" value="CheY-like_superfamily"/>
</dbReference>
<accession>A0AA96JTV9</accession>
<dbReference type="SUPFAM" id="SSF52172">
    <property type="entry name" value="CheY-like"/>
    <property type="match status" value="1"/>
</dbReference>
<evidence type="ECO:0000313" key="4">
    <source>
        <dbReference type="EMBL" id="WNM59998.1"/>
    </source>
</evidence>
<dbReference type="InterPro" id="IPR001789">
    <property type="entry name" value="Sig_transdc_resp-reg_receiver"/>
</dbReference>